<dbReference type="RefSeq" id="WP_133474800.1">
    <property type="nucleotide sequence ID" value="NZ_SNWP01000011.1"/>
</dbReference>
<dbReference type="InterPro" id="IPR052199">
    <property type="entry name" value="MIPS"/>
</dbReference>
<reference evidence="1 2" key="1">
    <citation type="submission" date="2019-03" db="EMBL/GenBank/DDBJ databases">
        <title>Genomic Encyclopedia of Archaeal and Bacterial Type Strains, Phase II (KMG-II): from individual species to whole genera.</title>
        <authorList>
            <person name="Goeker M."/>
        </authorList>
    </citation>
    <scope>NUCLEOTIDE SEQUENCE [LARGE SCALE GENOMIC DNA]</scope>
    <source>
        <strain evidence="1 2">DSM 28323</strain>
    </source>
</reference>
<accession>A0A4V6PSI8</accession>
<dbReference type="GO" id="GO:0004512">
    <property type="term" value="F:inositol-3-phosphate synthase activity"/>
    <property type="evidence" value="ECO:0007669"/>
    <property type="project" value="TreeGrafter"/>
</dbReference>
<evidence type="ECO:0000313" key="1">
    <source>
        <dbReference type="EMBL" id="TDO26928.1"/>
    </source>
</evidence>
<proteinExistence type="predicted"/>
<sequence length="436" mass="48138">MSTKIRVAIAGIGSCASALVQGVEFYLRNPDNTIGLMYPEIGGYKTADIEFVLGFDIDERKVDTFLQEALYAQPNCNMQVIDPASKFQCIETNARTFRGPTLDGIAPHMRNYHPSITFQEDQKAHEISAAEYKDLLKKYQVDILLNYMPVGAEEASKWYITNAIEAGVHVINCMPTFISTDDARTLELLAIQHKVTIVGSDMRSSYGASRLSEVLQGSMMDAGLVVTQHIQMNMAAGTTQGQEHIINGRSANTDFLNMAEKARLYNKHVSKENVLSGQSIVRGKGLEGMTMFAGPSLTVVQRPGGAYMGTDNKVCNIDLVAYGFAGARYELTARLSVQDSPNSGGIVVDAIRFCRVAREMDIVGYLRGPSAWSQKTPPVQMTTADAKFECDAMARRVYTPITEQQKISHLYNGDILLKEKVKGLTFTFQKGKTEYE</sequence>
<name>A0A4V6PSI8_9BACT</name>
<protein>
    <submittedName>
        <fullName evidence="1">Myo-inositol-1-phosphate synthase</fullName>
    </submittedName>
</protein>
<gene>
    <name evidence="1" type="ORF">BC659_2243</name>
</gene>
<dbReference type="SUPFAM" id="SSF55347">
    <property type="entry name" value="Glyceraldehyde-3-phosphate dehydrogenase-like, C-terminal domain"/>
    <property type="match status" value="1"/>
</dbReference>
<dbReference type="OrthoDB" id="9766811at2"/>
<dbReference type="Gene3D" id="3.40.50.720">
    <property type="entry name" value="NAD(P)-binding Rossmann-like Domain"/>
    <property type="match status" value="1"/>
</dbReference>
<dbReference type="Proteomes" id="UP000295741">
    <property type="component" value="Unassembled WGS sequence"/>
</dbReference>
<dbReference type="AlphaFoldDB" id="A0A4V6PSI8"/>
<dbReference type="SUPFAM" id="SSF51735">
    <property type="entry name" value="NAD(P)-binding Rossmann-fold domains"/>
    <property type="match status" value="1"/>
</dbReference>
<dbReference type="InterPro" id="IPR036291">
    <property type="entry name" value="NAD(P)-bd_dom_sf"/>
</dbReference>
<dbReference type="PANTHER" id="PTHR43125:SF1">
    <property type="entry name" value="INOSITOL-3-PHOSPHATE SYNTHASE"/>
    <property type="match status" value="1"/>
</dbReference>
<organism evidence="1 2">
    <name type="scientific">Sediminibacterium goheungense</name>
    <dbReference type="NCBI Taxonomy" id="1086393"/>
    <lineage>
        <taxon>Bacteria</taxon>
        <taxon>Pseudomonadati</taxon>
        <taxon>Bacteroidota</taxon>
        <taxon>Chitinophagia</taxon>
        <taxon>Chitinophagales</taxon>
        <taxon>Chitinophagaceae</taxon>
        <taxon>Sediminibacterium</taxon>
    </lineage>
</organism>
<dbReference type="EMBL" id="SNWP01000011">
    <property type="protein sequence ID" value="TDO26928.1"/>
    <property type="molecule type" value="Genomic_DNA"/>
</dbReference>
<dbReference type="PANTHER" id="PTHR43125">
    <property type="entry name" value="INOSITOL-3-PHOSPHATE SYNTHASE"/>
    <property type="match status" value="1"/>
</dbReference>
<dbReference type="GO" id="GO:0006021">
    <property type="term" value="P:inositol biosynthetic process"/>
    <property type="evidence" value="ECO:0007669"/>
    <property type="project" value="TreeGrafter"/>
</dbReference>
<evidence type="ECO:0000313" key="2">
    <source>
        <dbReference type="Proteomes" id="UP000295741"/>
    </source>
</evidence>
<comment type="caution">
    <text evidence="1">The sequence shown here is derived from an EMBL/GenBank/DDBJ whole genome shotgun (WGS) entry which is preliminary data.</text>
</comment>
<dbReference type="Gene3D" id="3.30.360.10">
    <property type="entry name" value="Dihydrodipicolinate Reductase, domain 2"/>
    <property type="match status" value="1"/>
</dbReference>
<keyword evidence="2" id="KW-1185">Reference proteome</keyword>